<dbReference type="Proteomes" id="UP000050865">
    <property type="component" value="Unassembled WGS sequence"/>
</dbReference>
<dbReference type="InterPro" id="IPR006016">
    <property type="entry name" value="UspA"/>
</dbReference>
<protein>
    <submittedName>
        <fullName evidence="2">Universal stress protein</fullName>
    </submittedName>
</protein>
<sequence length="155" mass="17040">MHMATEQDFEVESMHYNRLLLAVDDDDDDSSHKAFNYAATLAKIYNIPLGIVSVLETGDLNIYQSLSPDLLADRRSQMAAHLNTYVEKAEAFGAQDVQPLIGEGKPAAVILDEIVPAFKPDLIVLGSHERRGRSRLGHVAAEIAREADASVIIVR</sequence>
<organism evidence="2 3">
    <name type="scientific">Lacticaseibacillus camelliae DSM 22697 = JCM 13995</name>
    <dbReference type="NCBI Taxonomy" id="1423730"/>
    <lineage>
        <taxon>Bacteria</taxon>
        <taxon>Bacillati</taxon>
        <taxon>Bacillota</taxon>
        <taxon>Bacilli</taxon>
        <taxon>Lactobacillales</taxon>
        <taxon>Lactobacillaceae</taxon>
        <taxon>Lacticaseibacillus</taxon>
    </lineage>
</organism>
<dbReference type="Gene3D" id="3.40.50.620">
    <property type="entry name" value="HUPs"/>
    <property type="match status" value="1"/>
</dbReference>
<dbReference type="CDD" id="cd00293">
    <property type="entry name" value="USP-like"/>
    <property type="match status" value="1"/>
</dbReference>
<dbReference type="PATRIC" id="fig|1423730.4.peg.1607"/>
<gene>
    <name evidence="2" type="ORF">FC75_GL001532</name>
</gene>
<dbReference type="InterPro" id="IPR014729">
    <property type="entry name" value="Rossmann-like_a/b/a_fold"/>
</dbReference>
<evidence type="ECO:0000259" key="1">
    <source>
        <dbReference type="Pfam" id="PF00582"/>
    </source>
</evidence>
<evidence type="ECO:0000313" key="3">
    <source>
        <dbReference type="Proteomes" id="UP000050865"/>
    </source>
</evidence>
<reference evidence="2 3" key="1">
    <citation type="journal article" date="2015" name="Genome Announc.">
        <title>Expanding the biotechnology potential of lactobacilli through comparative genomics of 213 strains and associated genera.</title>
        <authorList>
            <person name="Sun Z."/>
            <person name="Harris H.M."/>
            <person name="McCann A."/>
            <person name="Guo C."/>
            <person name="Argimon S."/>
            <person name="Zhang W."/>
            <person name="Yang X."/>
            <person name="Jeffery I.B."/>
            <person name="Cooney J.C."/>
            <person name="Kagawa T.F."/>
            <person name="Liu W."/>
            <person name="Song Y."/>
            <person name="Salvetti E."/>
            <person name="Wrobel A."/>
            <person name="Rasinkangas P."/>
            <person name="Parkhill J."/>
            <person name="Rea M.C."/>
            <person name="O'Sullivan O."/>
            <person name="Ritari J."/>
            <person name="Douillard F.P."/>
            <person name="Paul Ross R."/>
            <person name="Yang R."/>
            <person name="Briner A.E."/>
            <person name="Felis G.E."/>
            <person name="de Vos W.M."/>
            <person name="Barrangou R."/>
            <person name="Klaenhammer T.R."/>
            <person name="Caufield P.W."/>
            <person name="Cui Y."/>
            <person name="Zhang H."/>
            <person name="O'Toole P.W."/>
        </authorList>
    </citation>
    <scope>NUCLEOTIDE SEQUENCE [LARGE SCALE GENOMIC DNA]</scope>
    <source>
        <strain evidence="2 3">DSM 22697</strain>
    </source>
</reference>
<dbReference type="AlphaFoldDB" id="A0A0R2FFN0"/>
<evidence type="ECO:0000313" key="2">
    <source>
        <dbReference type="EMBL" id="KRN23332.1"/>
    </source>
</evidence>
<dbReference type="EMBL" id="AYZJ01000028">
    <property type="protein sequence ID" value="KRN23332.1"/>
    <property type="molecule type" value="Genomic_DNA"/>
</dbReference>
<name>A0A0R2FFN0_9LACO</name>
<accession>A0A0R2FFN0</accession>
<dbReference type="SUPFAM" id="SSF52402">
    <property type="entry name" value="Adenine nucleotide alpha hydrolases-like"/>
    <property type="match status" value="1"/>
</dbReference>
<proteinExistence type="predicted"/>
<dbReference type="STRING" id="1423730.FC75_GL001532"/>
<feature type="domain" description="UspA" evidence="1">
    <location>
        <begin position="16"/>
        <end position="155"/>
    </location>
</feature>
<dbReference type="Pfam" id="PF00582">
    <property type="entry name" value="Usp"/>
    <property type="match status" value="1"/>
</dbReference>
<comment type="caution">
    <text evidence="2">The sequence shown here is derived from an EMBL/GenBank/DDBJ whole genome shotgun (WGS) entry which is preliminary data.</text>
</comment>
<keyword evidence="3" id="KW-1185">Reference proteome</keyword>